<reference evidence="3" key="2">
    <citation type="submission" date="2020-11" db="EMBL/GenBank/DDBJ databases">
        <authorList>
            <person name="McCartney M.A."/>
            <person name="Auch B."/>
            <person name="Kono T."/>
            <person name="Mallez S."/>
            <person name="Becker A."/>
            <person name="Gohl D.M."/>
            <person name="Silverstein K.A.T."/>
            <person name="Koren S."/>
            <person name="Bechman K.B."/>
            <person name="Herman A."/>
            <person name="Abrahante J.E."/>
            <person name="Garbe J."/>
        </authorList>
    </citation>
    <scope>NUCLEOTIDE SEQUENCE</scope>
    <source>
        <strain evidence="3">Duluth1</strain>
        <tissue evidence="3">Whole animal</tissue>
    </source>
</reference>
<protein>
    <recommendedName>
        <fullName evidence="2">AAA+ ATPase domain-containing protein</fullName>
    </recommendedName>
</protein>
<dbReference type="GO" id="GO:0016887">
    <property type="term" value="F:ATP hydrolysis activity"/>
    <property type="evidence" value="ECO:0007669"/>
    <property type="project" value="InterPro"/>
</dbReference>
<feature type="coiled-coil region" evidence="1">
    <location>
        <begin position="401"/>
        <end position="428"/>
    </location>
</feature>
<dbReference type="SUPFAM" id="SSF52540">
    <property type="entry name" value="P-loop containing nucleoside triphosphate hydrolases"/>
    <property type="match status" value="1"/>
</dbReference>
<accession>A0A9D4CQ33</accession>
<evidence type="ECO:0000256" key="1">
    <source>
        <dbReference type="SAM" id="Coils"/>
    </source>
</evidence>
<sequence length="513" mass="58363">MTGDIITATLPQQDKQYDFRQLQDLQSRLMLVAGRNQLTAKETGVSVEMYSLLSKQRPALDTLDNAEQTEDSDKKIKSYNQRSTFVKELVDIGYDKTLAEMALDHVHEEDISSCDLSEVAETESVERMYASNYKVGEPNLIVCPAGEILKVTLSIYMHDKKQPLPLSDEVLVCHTDTTIDETVHQDAVKKYVEDKLVVPVNRIHTVSCVDFKRRCGVINPSWSELQNFAWFLNTQLVDYENNQFVSNAASEDLPGFATFVLRFLMQMSKDFATRSLHISEESPFTSFSNDADETMVDEDILNRLALRRTWESRDQKILKLCNVMGIDVPHDPDSTYELTTDNVKKIFAIYMKFRSGIPVVIMGETGCGKTRLVKFMCALQCPPGVNVNNMILMKVHGGTIKEDIKRSIKKAEEQARQNVRMMAEYKTNIYTVLFFDEANTTEAIGLIKEVMCDKSICGEPLKFYENLKIVAACNPYRKHPDELIHKLEQAGLGYHVDADETTDKLGRVPMRRL</sequence>
<name>A0A9D4CQ33_DREPO</name>
<gene>
    <name evidence="3" type="ORF">DPMN_054302</name>
</gene>
<evidence type="ECO:0000313" key="3">
    <source>
        <dbReference type="EMBL" id="KAH3728348.1"/>
    </source>
</evidence>
<feature type="non-terminal residue" evidence="3">
    <location>
        <position position="1"/>
    </location>
</feature>
<dbReference type="InterPro" id="IPR027417">
    <property type="entry name" value="P-loop_NTPase"/>
</dbReference>
<reference evidence="3" key="1">
    <citation type="journal article" date="2019" name="bioRxiv">
        <title>The Genome of the Zebra Mussel, Dreissena polymorpha: A Resource for Invasive Species Research.</title>
        <authorList>
            <person name="McCartney M.A."/>
            <person name="Auch B."/>
            <person name="Kono T."/>
            <person name="Mallez S."/>
            <person name="Zhang Y."/>
            <person name="Obille A."/>
            <person name="Becker A."/>
            <person name="Abrahante J.E."/>
            <person name="Garbe J."/>
            <person name="Badalamenti J.P."/>
            <person name="Herman A."/>
            <person name="Mangelson H."/>
            <person name="Liachko I."/>
            <person name="Sullivan S."/>
            <person name="Sone E.D."/>
            <person name="Koren S."/>
            <person name="Silverstein K.A.T."/>
            <person name="Beckman K.B."/>
            <person name="Gohl D.M."/>
        </authorList>
    </citation>
    <scope>NUCLEOTIDE SEQUENCE</scope>
    <source>
        <strain evidence="3">Duluth1</strain>
        <tissue evidence="3">Whole animal</tissue>
    </source>
</reference>
<dbReference type="Proteomes" id="UP000828390">
    <property type="component" value="Unassembled WGS sequence"/>
</dbReference>
<dbReference type="PANTHER" id="PTHR22605:SF16">
    <property type="entry name" value="E3 UBIQUITIN-PROTEIN LIGASE RNF213"/>
    <property type="match status" value="1"/>
</dbReference>
<dbReference type="GO" id="GO:0004842">
    <property type="term" value="F:ubiquitin-protein transferase activity"/>
    <property type="evidence" value="ECO:0007669"/>
    <property type="project" value="InterPro"/>
</dbReference>
<dbReference type="SMART" id="SM00382">
    <property type="entry name" value="AAA"/>
    <property type="match status" value="1"/>
</dbReference>
<evidence type="ECO:0000313" key="4">
    <source>
        <dbReference type="Proteomes" id="UP000828390"/>
    </source>
</evidence>
<dbReference type="AlphaFoldDB" id="A0A9D4CQ33"/>
<dbReference type="Gene3D" id="3.40.50.300">
    <property type="entry name" value="P-loop containing nucleotide triphosphate hydrolases"/>
    <property type="match status" value="1"/>
</dbReference>
<comment type="caution">
    <text evidence="3">The sequence shown here is derived from an EMBL/GenBank/DDBJ whole genome shotgun (WGS) entry which is preliminary data.</text>
</comment>
<evidence type="ECO:0000259" key="2">
    <source>
        <dbReference type="SMART" id="SM00382"/>
    </source>
</evidence>
<dbReference type="PANTHER" id="PTHR22605">
    <property type="entry name" value="RZ-TYPE DOMAIN-CONTAINING PROTEIN"/>
    <property type="match status" value="1"/>
</dbReference>
<dbReference type="CDD" id="cd00009">
    <property type="entry name" value="AAA"/>
    <property type="match status" value="1"/>
</dbReference>
<organism evidence="3 4">
    <name type="scientific">Dreissena polymorpha</name>
    <name type="common">Zebra mussel</name>
    <name type="synonym">Mytilus polymorpha</name>
    <dbReference type="NCBI Taxonomy" id="45954"/>
    <lineage>
        <taxon>Eukaryota</taxon>
        <taxon>Metazoa</taxon>
        <taxon>Spiralia</taxon>
        <taxon>Lophotrochozoa</taxon>
        <taxon>Mollusca</taxon>
        <taxon>Bivalvia</taxon>
        <taxon>Autobranchia</taxon>
        <taxon>Heteroconchia</taxon>
        <taxon>Euheterodonta</taxon>
        <taxon>Imparidentia</taxon>
        <taxon>Neoheterodontei</taxon>
        <taxon>Myida</taxon>
        <taxon>Dreissenoidea</taxon>
        <taxon>Dreissenidae</taxon>
        <taxon>Dreissena</taxon>
    </lineage>
</organism>
<keyword evidence="1" id="KW-0175">Coiled coil</keyword>
<dbReference type="EMBL" id="JAIWYP010000012">
    <property type="protein sequence ID" value="KAH3728348.1"/>
    <property type="molecule type" value="Genomic_DNA"/>
</dbReference>
<keyword evidence="4" id="KW-1185">Reference proteome</keyword>
<feature type="domain" description="AAA+ ATPase" evidence="2">
    <location>
        <begin position="355"/>
        <end position="502"/>
    </location>
</feature>
<proteinExistence type="predicted"/>
<dbReference type="InterPro" id="IPR003593">
    <property type="entry name" value="AAA+_ATPase"/>
</dbReference>
<dbReference type="InterPro" id="IPR031248">
    <property type="entry name" value="RNF213"/>
</dbReference>